<evidence type="ECO:0000313" key="2">
    <source>
        <dbReference type="EMBL" id="NID10705.1"/>
    </source>
</evidence>
<evidence type="ECO:0000313" key="3">
    <source>
        <dbReference type="Proteomes" id="UP000606008"/>
    </source>
</evidence>
<keyword evidence="3" id="KW-1185">Reference proteome</keyword>
<dbReference type="InterPro" id="IPR001279">
    <property type="entry name" value="Metallo-B-lactamas"/>
</dbReference>
<gene>
    <name evidence="2" type="ORF">F7231_11035</name>
</gene>
<dbReference type="PANTHER" id="PTHR42951">
    <property type="entry name" value="METALLO-BETA-LACTAMASE DOMAIN-CONTAINING"/>
    <property type="match status" value="1"/>
</dbReference>
<dbReference type="InterPro" id="IPR036866">
    <property type="entry name" value="RibonucZ/Hydroxyglut_hydro"/>
</dbReference>
<dbReference type="CDD" id="cd07721">
    <property type="entry name" value="yflN-like_MBL-fold"/>
    <property type="match status" value="1"/>
</dbReference>
<dbReference type="InterPro" id="IPR050855">
    <property type="entry name" value="NDM-1-like"/>
</dbReference>
<dbReference type="EMBL" id="WAEL01000003">
    <property type="protein sequence ID" value="NID10705.1"/>
    <property type="molecule type" value="Genomic_DNA"/>
</dbReference>
<comment type="caution">
    <text evidence="2">The sequence shown here is derived from an EMBL/GenBank/DDBJ whole genome shotgun (WGS) entry which is preliminary data.</text>
</comment>
<dbReference type="Proteomes" id="UP000606008">
    <property type="component" value="Unassembled WGS sequence"/>
</dbReference>
<dbReference type="Pfam" id="PF00753">
    <property type="entry name" value="Lactamase_B"/>
    <property type="match status" value="1"/>
</dbReference>
<reference evidence="3" key="1">
    <citation type="submission" date="2019-09" db="EMBL/GenBank/DDBJ databases">
        <authorList>
            <person name="Jung D.-H."/>
        </authorList>
    </citation>
    <scope>NUCLEOTIDE SEQUENCE [LARGE SCALE GENOMIC DNA]</scope>
    <source>
        <strain evidence="3">JA-25</strain>
    </source>
</reference>
<name>A0ABX0QE82_9BACT</name>
<organism evidence="2 3">
    <name type="scientific">Fibrivirga algicola</name>
    <dbReference type="NCBI Taxonomy" id="2950420"/>
    <lineage>
        <taxon>Bacteria</taxon>
        <taxon>Pseudomonadati</taxon>
        <taxon>Bacteroidota</taxon>
        <taxon>Cytophagia</taxon>
        <taxon>Cytophagales</taxon>
        <taxon>Spirosomataceae</taxon>
        <taxon>Fibrivirga</taxon>
    </lineage>
</organism>
<dbReference type="PANTHER" id="PTHR42951:SF17">
    <property type="entry name" value="METALLO-BETA-LACTAMASE DOMAIN-CONTAINING PROTEIN"/>
    <property type="match status" value="1"/>
</dbReference>
<accession>A0ABX0QE82</accession>
<dbReference type="RefSeq" id="WP_166691927.1">
    <property type="nucleotide sequence ID" value="NZ_WAEL01000003.1"/>
</dbReference>
<proteinExistence type="predicted"/>
<reference evidence="3" key="2">
    <citation type="submission" date="2023-07" db="EMBL/GenBank/DDBJ databases">
        <authorList>
            <person name="Jung D.-H."/>
        </authorList>
    </citation>
    <scope>NUCLEOTIDE SEQUENCE [LARGE SCALE GENOMIC DNA]</scope>
    <source>
        <strain evidence="3">JA-25</strain>
    </source>
</reference>
<feature type="domain" description="Metallo-beta-lactamase" evidence="1">
    <location>
        <begin position="18"/>
        <end position="216"/>
    </location>
</feature>
<sequence>MARMQQITASLYQISLGGVNVFVIKDDLNGLTLVDTGYAGSVDAIFSALRKGGEDPAAIKRIMLTHAHPDHAGSVAAIQQELGIPVWAHEQEAPLLEKGVAGEAPIYCSPGLINWLIYTLFIKSGGNAIDPVTVDRRLIDKELLPLAGGLQVLHTPGHSRGHMALLVQQESVLIAGDLCANVAGIDFSTVYEDRALATRSILAVAEQRFDKAVFGHGRLLTAGANEKLKAAFRRYQ</sequence>
<dbReference type="Gene3D" id="3.60.15.10">
    <property type="entry name" value="Ribonuclease Z/Hydroxyacylglutathione hydrolase-like"/>
    <property type="match status" value="1"/>
</dbReference>
<dbReference type="SUPFAM" id="SSF56281">
    <property type="entry name" value="Metallo-hydrolase/oxidoreductase"/>
    <property type="match status" value="1"/>
</dbReference>
<evidence type="ECO:0000259" key="1">
    <source>
        <dbReference type="SMART" id="SM00849"/>
    </source>
</evidence>
<dbReference type="SMART" id="SM00849">
    <property type="entry name" value="Lactamase_B"/>
    <property type="match status" value="1"/>
</dbReference>
<protein>
    <submittedName>
        <fullName evidence="2">MBL fold metallo-hydrolase</fullName>
    </submittedName>
</protein>